<dbReference type="GO" id="GO:0006357">
    <property type="term" value="P:regulation of transcription by RNA polymerase II"/>
    <property type="evidence" value="ECO:0000318"/>
    <property type="project" value="GO_Central"/>
</dbReference>
<dbReference type="EMBL" id="DF237034">
    <property type="protein sequence ID" value="GAQ81602.1"/>
    <property type="molecule type" value="Genomic_DNA"/>
</dbReference>
<feature type="region of interest" description="Disordered" evidence="7">
    <location>
        <begin position="81"/>
        <end position="125"/>
    </location>
</feature>
<keyword evidence="5" id="KW-0804">Transcription</keyword>
<proteinExistence type="inferred from homology"/>
<dbReference type="PANTHER" id="PTHR12549">
    <property type="entry name" value="JMJC DOMAIN-CONTAINING HISTONE DEMETHYLATION PROTEIN"/>
    <property type="match status" value="1"/>
</dbReference>
<evidence type="ECO:0000259" key="8">
    <source>
        <dbReference type="PROSITE" id="PS51184"/>
    </source>
</evidence>
<dbReference type="STRING" id="105231.A0A1Y1HUV3"/>
<dbReference type="GO" id="GO:0032454">
    <property type="term" value="F:histone H3K9 demethylase activity"/>
    <property type="evidence" value="ECO:0000318"/>
    <property type="project" value="GO_Central"/>
</dbReference>
<dbReference type="InterPro" id="IPR045109">
    <property type="entry name" value="LSDs-like"/>
</dbReference>
<dbReference type="Proteomes" id="UP000054558">
    <property type="component" value="Unassembled WGS sequence"/>
</dbReference>
<protein>
    <submittedName>
        <fullName evidence="9">Transcription factor jumonji (JmjC) domain-containing protein</fullName>
    </submittedName>
</protein>
<dbReference type="OrthoDB" id="1667110at2759"/>
<feature type="compositionally biased region" description="Basic residues" evidence="7">
    <location>
        <begin position="1357"/>
        <end position="1374"/>
    </location>
</feature>
<comment type="similarity">
    <text evidence="2">Belongs to the JARID1 histone demethylase family.</text>
</comment>
<sequence>MSLHLQTGQDTGCAGVLLAGGALVRAFGIDYILGNVKHALQSAEHISCTVLCDGQRIYHWEDKPLVGGDDLQGCIEASAEAGAPGADPQSAGPGPSQPGPGQGGQAAKRKRGTQEGANQGIAQSGVMFSKRRASVLATEKLNQLSKDMRSSNASYLGEHNAKVASGKLSPGGRTNRAAVPPGTNGLRESVRCEKRTGGGRRCTGVCNEGGSLCAKHRNTPEQAVAEGERRPKQKVVQEEDKGKQEMQEAAPKRKKEEGIDPERAKELLEMDDVERRRIEKLMDVPKGEIRMCHQCMSSKRTIVIRCNHPTGKKDKTGKEEICGTRYCWDCAVNWYPARANEFRKVDGDKWDVKCPRCYGNCNCKGCLRRQGDLVYLGSDAQASGQHVALLRQLLEHAAPYLKRTADEQAHELRLEKAIWEKLHPGDEMGEVPHLEIPIDRRVYCDNCRTTIVDYVRVCSNSDHAFDLCLTCCEEVRAGKMDAIAPCPQHAAAQEVLEISSQDNDSPREKLPAGKAATRNIKSEQENDDVKKGAIAQEAGSEKSGGDSWGVRPKRQAAAEGRKKLEAHLKAADEPEEAMEAGEEDEQKAGEEGEKEEGKKEGELEEEEEEEEEVEVVRIPQELRPAWLPDEHGRIPCPAKEWGGCGEGYLELQSFKGDGWLEDLRKRLLKILGKNWKEPEPAQGEPAPCEECSDPAKEANRRKAAQRENGTDNYLYTPDAQQLKQNQGSALQHFQHHWGQGEPVIVRNTHKTDHALSWEPFVMWRACRETSRKNVVEEGSWVDALLCLDWTFISLSLRTFFSGYLEGREYDTEGRGFFANYPAMLKLKDWPPRSFFHERLPRHCRDFVEALPFHEYTHPHAGVLNIAAKLPKAANPPDLGPKTYVAYGHREELGRGDSVTKLHCDMSDAVNILCHSHAVPVRPEVQKAIERVGAEPADKRENEEVKKPAAKPAAKKGGGKKRRGANGSQAAEQAANEVTGEDSDGSGKEKKSAGPGKNGDVEAAGETGPAADAPAEEGADMKVDAKSCEPADAALADGPPQDTKMEDVAPAGPPQEAPAGDAAGDAPGENTQAAAEGAAADAPTEADGVLAGGAVKDEPMPDAAAVSNEEASDDLVVLSEQGPVHVAPLEKGGRILRTRNPPKVQPVEEWEEEPKRRAKAKAARPKVVQPPRVCLAAAKGAQQTASSEAAQAQDSAEYGGAVWDIFRREDVPKLKEYLTKHAAEFRHIYEETVTQVDDAVHDQTFFLTQHHKDQLKKEYNVEAWTFQQYDGEAVFIPAGCPHQVRNLKSCVKVAMDFVSPENLDECWKLTQEFRVLPDDHRAKEDKLQVKRMVLYAVEAAIEELAGGKEPVKKSAAGTKRKAQPKKRSKAPRRKR</sequence>
<evidence type="ECO:0000256" key="7">
    <source>
        <dbReference type="SAM" id="MobiDB-lite"/>
    </source>
</evidence>
<evidence type="ECO:0000256" key="2">
    <source>
        <dbReference type="ARBA" id="ARBA00006801"/>
    </source>
</evidence>
<feature type="region of interest" description="Disordered" evidence="7">
    <location>
        <begin position="1347"/>
        <end position="1374"/>
    </location>
</feature>
<feature type="compositionally biased region" description="Basic and acidic residues" evidence="7">
    <location>
        <begin position="226"/>
        <end position="258"/>
    </location>
</feature>
<dbReference type="PROSITE" id="PS51184">
    <property type="entry name" value="JMJC"/>
    <property type="match status" value="1"/>
</dbReference>
<evidence type="ECO:0000256" key="1">
    <source>
        <dbReference type="ARBA" id="ARBA00004123"/>
    </source>
</evidence>
<comment type="subcellular location">
    <subcellularLocation>
        <location evidence="1">Nucleus</location>
    </subcellularLocation>
</comment>
<dbReference type="GO" id="GO:0031490">
    <property type="term" value="F:chromatin DNA binding"/>
    <property type="evidence" value="ECO:0000318"/>
    <property type="project" value="GO_Central"/>
</dbReference>
<dbReference type="Pfam" id="PF02373">
    <property type="entry name" value="JmjC"/>
    <property type="match status" value="1"/>
</dbReference>
<feature type="compositionally biased region" description="Basic and acidic residues" evidence="7">
    <location>
        <begin position="1018"/>
        <end position="1028"/>
    </location>
</feature>
<evidence type="ECO:0000256" key="5">
    <source>
        <dbReference type="ARBA" id="ARBA00023163"/>
    </source>
</evidence>
<keyword evidence="6" id="KW-0539">Nucleus</keyword>
<dbReference type="InterPro" id="IPR018866">
    <property type="entry name" value="Znf-4CXXC_R1"/>
</dbReference>
<feature type="compositionally biased region" description="Low complexity" evidence="7">
    <location>
        <begin position="1001"/>
        <end position="1012"/>
    </location>
</feature>
<feature type="compositionally biased region" description="Basic and acidic residues" evidence="7">
    <location>
        <begin position="693"/>
        <end position="709"/>
    </location>
</feature>
<feature type="domain" description="JmjC" evidence="8">
    <location>
        <begin position="858"/>
        <end position="1313"/>
    </location>
</feature>
<dbReference type="GO" id="GO:0003712">
    <property type="term" value="F:transcription coregulator activity"/>
    <property type="evidence" value="ECO:0000318"/>
    <property type="project" value="GO_Central"/>
</dbReference>
<evidence type="ECO:0000313" key="9">
    <source>
        <dbReference type="EMBL" id="GAQ81602.1"/>
    </source>
</evidence>
<feature type="compositionally biased region" description="Basic and acidic residues" evidence="7">
    <location>
        <begin position="520"/>
        <end position="531"/>
    </location>
</feature>
<evidence type="ECO:0000313" key="10">
    <source>
        <dbReference type="Proteomes" id="UP000054558"/>
    </source>
</evidence>
<feature type="compositionally biased region" description="Basic and acidic residues" evidence="7">
    <location>
        <begin position="586"/>
        <end position="601"/>
    </location>
</feature>
<gene>
    <name evidence="9" type="ORF">KFL_000850180</name>
</gene>
<dbReference type="Gene3D" id="2.60.120.650">
    <property type="entry name" value="Cupin"/>
    <property type="match status" value="2"/>
</dbReference>
<keyword evidence="4" id="KW-0805">Transcription regulation</keyword>
<dbReference type="InterPro" id="IPR003347">
    <property type="entry name" value="JmjC_dom"/>
</dbReference>
<dbReference type="OMA" id="ENAQMCH"/>
<reference evidence="9 10" key="1">
    <citation type="journal article" date="2014" name="Nat. Commun.">
        <title>Klebsormidium flaccidum genome reveals primary factors for plant terrestrial adaptation.</title>
        <authorList>
            <person name="Hori K."/>
            <person name="Maruyama F."/>
            <person name="Fujisawa T."/>
            <person name="Togashi T."/>
            <person name="Yamamoto N."/>
            <person name="Seo M."/>
            <person name="Sato S."/>
            <person name="Yamada T."/>
            <person name="Mori H."/>
            <person name="Tajima N."/>
            <person name="Moriyama T."/>
            <person name="Ikeuchi M."/>
            <person name="Watanabe M."/>
            <person name="Wada H."/>
            <person name="Kobayashi K."/>
            <person name="Saito M."/>
            <person name="Masuda T."/>
            <person name="Sasaki-Sekimoto Y."/>
            <person name="Mashiguchi K."/>
            <person name="Awai K."/>
            <person name="Shimojima M."/>
            <person name="Masuda S."/>
            <person name="Iwai M."/>
            <person name="Nobusawa T."/>
            <person name="Narise T."/>
            <person name="Kondo S."/>
            <person name="Saito H."/>
            <person name="Sato R."/>
            <person name="Murakawa M."/>
            <person name="Ihara Y."/>
            <person name="Oshima-Yamada Y."/>
            <person name="Ohtaka K."/>
            <person name="Satoh M."/>
            <person name="Sonobe K."/>
            <person name="Ishii M."/>
            <person name="Ohtani R."/>
            <person name="Kanamori-Sato M."/>
            <person name="Honoki R."/>
            <person name="Miyazaki D."/>
            <person name="Mochizuki H."/>
            <person name="Umetsu J."/>
            <person name="Higashi K."/>
            <person name="Shibata D."/>
            <person name="Kamiya Y."/>
            <person name="Sato N."/>
            <person name="Nakamura Y."/>
            <person name="Tabata S."/>
            <person name="Ida S."/>
            <person name="Kurokawa K."/>
            <person name="Ohta H."/>
        </authorList>
    </citation>
    <scope>NUCLEOTIDE SEQUENCE [LARGE SCALE GENOMIC DNA]</scope>
    <source>
        <strain evidence="9 10">NIES-2285</strain>
    </source>
</reference>
<feature type="compositionally biased region" description="Basic and acidic residues" evidence="7">
    <location>
        <begin position="559"/>
        <end position="572"/>
    </location>
</feature>
<feature type="region of interest" description="Disordered" evidence="7">
    <location>
        <begin position="676"/>
        <end position="713"/>
    </location>
</feature>
<feature type="compositionally biased region" description="Basic and acidic residues" evidence="7">
    <location>
        <begin position="932"/>
        <end position="946"/>
    </location>
</feature>
<keyword evidence="10" id="KW-1185">Reference proteome</keyword>
<feature type="compositionally biased region" description="Acidic residues" evidence="7">
    <location>
        <begin position="573"/>
        <end position="585"/>
    </location>
</feature>
<evidence type="ECO:0000256" key="3">
    <source>
        <dbReference type="ARBA" id="ARBA00022723"/>
    </source>
</evidence>
<organism evidence="9 10">
    <name type="scientific">Klebsormidium nitens</name>
    <name type="common">Green alga</name>
    <name type="synonym">Ulothrix nitens</name>
    <dbReference type="NCBI Taxonomy" id="105231"/>
    <lineage>
        <taxon>Eukaryota</taxon>
        <taxon>Viridiplantae</taxon>
        <taxon>Streptophyta</taxon>
        <taxon>Klebsormidiophyceae</taxon>
        <taxon>Klebsormidiales</taxon>
        <taxon>Klebsormidiaceae</taxon>
        <taxon>Klebsormidium</taxon>
    </lineage>
</organism>
<evidence type="ECO:0000256" key="4">
    <source>
        <dbReference type="ARBA" id="ARBA00023015"/>
    </source>
</evidence>
<dbReference type="SUPFAM" id="SSF51197">
    <property type="entry name" value="Clavaminate synthase-like"/>
    <property type="match status" value="1"/>
</dbReference>
<keyword evidence="3" id="KW-0479">Metal-binding</keyword>
<feature type="compositionally biased region" description="Low complexity" evidence="7">
    <location>
        <begin position="1056"/>
        <end position="1087"/>
    </location>
</feature>
<dbReference type="SMART" id="SM00558">
    <property type="entry name" value="JmjC"/>
    <property type="match status" value="1"/>
</dbReference>
<accession>A0A1Y1HUV3</accession>
<dbReference type="PANTHER" id="PTHR12549:SF38">
    <property type="entry name" value="JMJC DOMAIN-CONTAINING HISTONE DEMETHYLASE 2, ISOFORM A"/>
    <property type="match status" value="1"/>
</dbReference>
<dbReference type="GO" id="GO:0000785">
    <property type="term" value="C:chromatin"/>
    <property type="evidence" value="ECO:0000318"/>
    <property type="project" value="GO_Central"/>
</dbReference>
<feature type="compositionally biased region" description="Acidic residues" evidence="7">
    <location>
        <begin position="602"/>
        <end position="613"/>
    </location>
</feature>
<evidence type="ECO:0000256" key="6">
    <source>
        <dbReference type="ARBA" id="ARBA00023242"/>
    </source>
</evidence>
<feature type="region of interest" description="Disordered" evidence="7">
    <location>
        <begin position="498"/>
        <end position="617"/>
    </location>
</feature>
<feature type="region of interest" description="Disordered" evidence="7">
    <location>
        <begin position="932"/>
        <end position="1113"/>
    </location>
</feature>
<dbReference type="Pfam" id="PF10497">
    <property type="entry name" value="zf-4CXXC_R1"/>
    <property type="match status" value="1"/>
</dbReference>
<dbReference type="GO" id="GO:0000118">
    <property type="term" value="C:histone deacetylase complex"/>
    <property type="evidence" value="ECO:0000318"/>
    <property type="project" value="GO_Central"/>
</dbReference>
<dbReference type="GO" id="GO:0046872">
    <property type="term" value="F:metal ion binding"/>
    <property type="evidence" value="ECO:0007669"/>
    <property type="project" value="UniProtKB-KW"/>
</dbReference>
<feature type="region of interest" description="Disordered" evidence="7">
    <location>
        <begin position="163"/>
        <end position="188"/>
    </location>
</feature>
<name>A0A1Y1HUV3_KLENI</name>
<feature type="region of interest" description="Disordered" evidence="7">
    <location>
        <begin position="219"/>
        <end position="258"/>
    </location>
</feature>
<feature type="compositionally biased region" description="Basic residues" evidence="7">
    <location>
        <begin position="952"/>
        <end position="963"/>
    </location>
</feature>